<sequence>MAATTLIIGQSTRRRQEISDLAESTQLFDRILHSSTPRETLAMLENFRIDLIFFGMEKLSKEAFEWTRYLKQRAEWSDIPLLALAAEGSEEDRIIGFESGASDCLTYATSTKEAAARIHRYLANKRRMDQLRKANADLARQSLTDELTGLGNRRFFHQTLEAEASRSSRSATTYSLMLVDLDHFKSINDTYGHPAGDAVLRAVSAALRRSLRKPDTVCRFGGEEFALIMPGTSSDAAHLVAERVRARIASLTPAELGIDLRVTASIGISTASGRGSAGHLEIIEEADQALYRAKENGRNRTEVYADGKRFFPSAFFSGQIDPATLARAI</sequence>
<dbReference type="EC" id="2.7.7.65" evidence="1"/>
<evidence type="ECO:0000313" key="7">
    <source>
        <dbReference type="Proteomes" id="UP001319827"/>
    </source>
</evidence>
<keyword evidence="7" id="KW-1185">Reference proteome</keyword>
<reference evidence="6 7" key="2">
    <citation type="journal article" date="2021" name="Int. J. Syst. Evol. Microbiol.">
        <title>Isolation and Polyphasic Characterization of Desulfuromonas versatilis sp. Nov., an Electrogenic Bacteria Capable of Versatile Metabolism Isolated from a Graphene Oxide-Reducing Enrichment Culture.</title>
        <authorList>
            <person name="Xie L."/>
            <person name="Yoshida N."/>
            <person name="Ishii S."/>
            <person name="Meng L."/>
        </authorList>
    </citation>
    <scope>NUCLEOTIDE SEQUENCE [LARGE SCALE GENOMIC DNA]</scope>
    <source>
        <strain evidence="6 7">NIT-T3</strain>
    </source>
</reference>
<dbReference type="SUPFAM" id="SSF55073">
    <property type="entry name" value="Nucleotide cyclase"/>
    <property type="match status" value="1"/>
</dbReference>
<dbReference type="SMART" id="SM00267">
    <property type="entry name" value="GGDEF"/>
    <property type="match status" value="1"/>
</dbReference>
<comment type="caution">
    <text evidence="3">Lacks conserved residue(s) required for the propagation of feature annotation.</text>
</comment>
<dbReference type="InterPro" id="IPR001789">
    <property type="entry name" value="Sig_transdc_resp-reg_receiver"/>
</dbReference>
<dbReference type="PROSITE" id="PS50110">
    <property type="entry name" value="RESPONSE_REGULATORY"/>
    <property type="match status" value="1"/>
</dbReference>
<evidence type="ECO:0000259" key="5">
    <source>
        <dbReference type="PROSITE" id="PS50887"/>
    </source>
</evidence>
<dbReference type="PANTHER" id="PTHR45138">
    <property type="entry name" value="REGULATORY COMPONENTS OF SENSORY TRANSDUCTION SYSTEM"/>
    <property type="match status" value="1"/>
</dbReference>
<evidence type="ECO:0000259" key="4">
    <source>
        <dbReference type="PROSITE" id="PS50110"/>
    </source>
</evidence>
<dbReference type="PROSITE" id="PS50887">
    <property type="entry name" value="GGDEF"/>
    <property type="match status" value="1"/>
</dbReference>
<evidence type="ECO:0000256" key="2">
    <source>
        <dbReference type="ARBA" id="ARBA00034247"/>
    </source>
</evidence>
<dbReference type="InterPro" id="IPR011006">
    <property type="entry name" value="CheY-like_superfamily"/>
</dbReference>
<feature type="domain" description="GGDEF" evidence="5">
    <location>
        <begin position="172"/>
        <end position="306"/>
    </location>
</feature>
<dbReference type="Gene3D" id="3.30.70.270">
    <property type="match status" value="1"/>
</dbReference>
<gene>
    <name evidence="6" type="ORF">DESUT3_11950</name>
</gene>
<evidence type="ECO:0000313" key="6">
    <source>
        <dbReference type="EMBL" id="BCR04126.1"/>
    </source>
</evidence>
<accession>A0ABM8HTU8</accession>
<dbReference type="SUPFAM" id="SSF52172">
    <property type="entry name" value="CheY-like"/>
    <property type="match status" value="1"/>
</dbReference>
<dbReference type="NCBIfam" id="TIGR00254">
    <property type="entry name" value="GGDEF"/>
    <property type="match status" value="1"/>
</dbReference>
<evidence type="ECO:0000256" key="1">
    <source>
        <dbReference type="ARBA" id="ARBA00012528"/>
    </source>
</evidence>
<feature type="domain" description="Response regulatory" evidence="4">
    <location>
        <begin position="4"/>
        <end position="122"/>
    </location>
</feature>
<dbReference type="InterPro" id="IPR029787">
    <property type="entry name" value="Nucleotide_cyclase"/>
</dbReference>
<dbReference type="InterPro" id="IPR043128">
    <property type="entry name" value="Rev_trsase/Diguanyl_cyclase"/>
</dbReference>
<dbReference type="EMBL" id="AP024355">
    <property type="protein sequence ID" value="BCR04126.1"/>
    <property type="molecule type" value="Genomic_DNA"/>
</dbReference>
<dbReference type="PANTHER" id="PTHR45138:SF9">
    <property type="entry name" value="DIGUANYLATE CYCLASE DGCM-RELATED"/>
    <property type="match status" value="1"/>
</dbReference>
<dbReference type="Proteomes" id="UP001319827">
    <property type="component" value="Chromosome"/>
</dbReference>
<dbReference type="Pfam" id="PF00990">
    <property type="entry name" value="GGDEF"/>
    <property type="match status" value="1"/>
</dbReference>
<dbReference type="CDD" id="cd01949">
    <property type="entry name" value="GGDEF"/>
    <property type="match status" value="1"/>
</dbReference>
<dbReference type="InterPro" id="IPR050469">
    <property type="entry name" value="Diguanylate_Cyclase"/>
</dbReference>
<dbReference type="Gene3D" id="3.40.50.2300">
    <property type="match status" value="1"/>
</dbReference>
<organism evidence="6 7">
    <name type="scientific">Desulfuromonas versatilis</name>
    <dbReference type="NCBI Taxonomy" id="2802975"/>
    <lineage>
        <taxon>Bacteria</taxon>
        <taxon>Pseudomonadati</taxon>
        <taxon>Thermodesulfobacteriota</taxon>
        <taxon>Desulfuromonadia</taxon>
        <taxon>Desulfuromonadales</taxon>
        <taxon>Desulfuromonadaceae</taxon>
        <taxon>Desulfuromonas</taxon>
    </lineage>
</organism>
<evidence type="ECO:0000256" key="3">
    <source>
        <dbReference type="PROSITE-ProRule" id="PRU00169"/>
    </source>
</evidence>
<proteinExistence type="predicted"/>
<dbReference type="RefSeq" id="WP_221251547.1">
    <property type="nucleotide sequence ID" value="NZ_AP024355.1"/>
</dbReference>
<reference evidence="6 7" key="1">
    <citation type="journal article" date="2016" name="C (Basel)">
        <title>Selective Growth of and Electricity Production by Marine Exoelectrogenic Bacteria in Self-Aggregated Hydrogel of Microbially Reduced Graphene Oxide.</title>
        <authorList>
            <person name="Yoshida N."/>
            <person name="Goto Y."/>
            <person name="Miyata Y."/>
        </authorList>
    </citation>
    <scope>NUCLEOTIDE SEQUENCE [LARGE SCALE GENOMIC DNA]</scope>
    <source>
        <strain evidence="6 7">NIT-T3</strain>
    </source>
</reference>
<dbReference type="InterPro" id="IPR000160">
    <property type="entry name" value="GGDEF_dom"/>
</dbReference>
<comment type="catalytic activity">
    <reaction evidence="2">
        <text>2 GTP = 3',3'-c-di-GMP + 2 diphosphate</text>
        <dbReference type="Rhea" id="RHEA:24898"/>
        <dbReference type="ChEBI" id="CHEBI:33019"/>
        <dbReference type="ChEBI" id="CHEBI:37565"/>
        <dbReference type="ChEBI" id="CHEBI:58805"/>
        <dbReference type="EC" id="2.7.7.65"/>
    </reaction>
</comment>
<name>A0ABM8HTU8_9BACT</name>
<protein>
    <recommendedName>
        <fullName evidence="1">diguanylate cyclase</fullName>
        <ecNumber evidence="1">2.7.7.65</ecNumber>
    </recommendedName>
</protein>